<dbReference type="RefSeq" id="WP_117956549.1">
    <property type="nucleotide sequence ID" value="NZ_QRAN01000020.1"/>
</dbReference>
<organism evidence="1 2">
    <name type="scientific">Seongchinamella sediminis</name>
    <dbReference type="NCBI Taxonomy" id="2283635"/>
    <lineage>
        <taxon>Bacteria</taxon>
        <taxon>Pseudomonadati</taxon>
        <taxon>Pseudomonadota</taxon>
        <taxon>Gammaproteobacteria</taxon>
        <taxon>Cellvibrionales</taxon>
        <taxon>Halieaceae</taxon>
        <taxon>Seongchinamella</taxon>
    </lineage>
</organism>
<reference evidence="1 2" key="1">
    <citation type="submission" date="2018-07" db="EMBL/GenBank/DDBJ databases">
        <title>Halioglobus sp. genome submission.</title>
        <authorList>
            <person name="Ye M.-Q."/>
            <person name="Du Z.-J."/>
        </authorList>
    </citation>
    <scope>NUCLEOTIDE SEQUENCE [LARGE SCALE GENOMIC DNA]</scope>
    <source>
        <strain evidence="1 2">U0301</strain>
    </source>
</reference>
<gene>
    <name evidence="1" type="ORF">DWB85_15985</name>
</gene>
<evidence type="ECO:0000313" key="2">
    <source>
        <dbReference type="Proteomes" id="UP000265509"/>
    </source>
</evidence>
<protein>
    <submittedName>
        <fullName evidence="1">TIGR03016 family PEP-CTERM system-associated outer membrane protein</fullName>
    </submittedName>
</protein>
<dbReference type="AlphaFoldDB" id="A0A3L7DXN9"/>
<evidence type="ECO:0000313" key="1">
    <source>
        <dbReference type="EMBL" id="RLQ20751.1"/>
    </source>
</evidence>
<proteinExistence type="predicted"/>
<keyword evidence="2" id="KW-1185">Reference proteome</keyword>
<sequence>MLFPATESRPLQNLGKIFLGLALAQGAAAAQWTTSAGVGTSLVYTDNACLSESAEQDEVYATVTPRAGISGEGRRANVALSASITANSLTDSRLEDLGCTPAGAGRDDYFPRINGSAYAELIEQWLYIDASLNVSQNSVNPFAPGAGDPQDRTGNTNTTYRYAVSPYVSRQFKDVANLLLRYRWSDQYNSKDVVGDSARENVRFLLDSVPGTSSLSWGLQADYDNIEYEERGDRPASNSELKSAQVNLGYQLNRHWQVNGYAGEEWNDFVSLNDEIDGSYWDVGVRWTPNSRTVVDVGTGDRFFGSTPRFSAQYYHKRSTLSASYARTLSYDRNIRTLDGFFPEDFPIFLFDPETGEFFQLDGAPTTISNSPIVDERFRLAYSYQGRRSNFSVAASQSEQRRLEDGRDSTFRGVVVSLNRNLSSTWTATGTVSWDEREPLGERSESVNQSETWRLRLSADRPITDWINFVLSYQYTDRQSEQASQQYQENRITATLRFTF</sequence>
<dbReference type="InterPro" id="IPR017467">
    <property type="entry name" value="CHP03016_PEP-CTERM"/>
</dbReference>
<comment type="caution">
    <text evidence="1">The sequence shown here is derived from an EMBL/GenBank/DDBJ whole genome shotgun (WGS) entry which is preliminary data.</text>
</comment>
<dbReference type="NCBIfam" id="TIGR03016">
    <property type="entry name" value="pepcterm_hypo_1"/>
    <property type="match status" value="1"/>
</dbReference>
<dbReference type="OrthoDB" id="5567701at2"/>
<name>A0A3L7DXN9_9GAMM</name>
<dbReference type="Proteomes" id="UP000265509">
    <property type="component" value="Unassembled WGS sequence"/>
</dbReference>
<accession>A0A3L7DXN9</accession>
<dbReference type="EMBL" id="QRAN01000020">
    <property type="protein sequence ID" value="RLQ20751.1"/>
    <property type="molecule type" value="Genomic_DNA"/>
</dbReference>